<organism evidence="2 3">
    <name type="scientific">Denitrobacterium detoxificans</name>
    <dbReference type="NCBI Taxonomy" id="79604"/>
    <lineage>
        <taxon>Bacteria</taxon>
        <taxon>Bacillati</taxon>
        <taxon>Actinomycetota</taxon>
        <taxon>Coriobacteriia</taxon>
        <taxon>Eggerthellales</taxon>
        <taxon>Eggerthellaceae</taxon>
        <taxon>Denitrobacterium</taxon>
    </lineage>
</organism>
<keyword evidence="1" id="KW-1133">Transmembrane helix</keyword>
<dbReference type="Proteomes" id="UP000182975">
    <property type="component" value="Unassembled WGS sequence"/>
</dbReference>
<protein>
    <recommendedName>
        <fullName evidence="4">FtsX-like permease family protein</fullName>
    </recommendedName>
</protein>
<dbReference type="OrthoDB" id="3183486at2"/>
<keyword evidence="1" id="KW-0472">Membrane</keyword>
<feature type="transmembrane region" description="Helical" evidence="1">
    <location>
        <begin position="146"/>
        <end position="168"/>
    </location>
</feature>
<name>A0A172RX05_9ACTN</name>
<dbReference type="EMBL" id="FOEC01000003">
    <property type="protein sequence ID" value="SEO62784.1"/>
    <property type="molecule type" value="Genomic_DNA"/>
</dbReference>
<dbReference type="AlphaFoldDB" id="A0A172RX05"/>
<evidence type="ECO:0000313" key="2">
    <source>
        <dbReference type="EMBL" id="SEO62784.1"/>
    </source>
</evidence>
<dbReference type="KEGG" id="ddt:AAY81_03040"/>
<evidence type="ECO:0000256" key="1">
    <source>
        <dbReference type="SAM" id="Phobius"/>
    </source>
</evidence>
<feature type="transmembrane region" description="Helical" evidence="1">
    <location>
        <begin position="63"/>
        <end position="84"/>
    </location>
</feature>
<keyword evidence="1" id="KW-0812">Transmembrane</keyword>
<feature type="transmembrane region" description="Helical" evidence="1">
    <location>
        <begin position="105"/>
        <end position="126"/>
    </location>
</feature>
<evidence type="ECO:0000313" key="3">
    <source>
        <dbReference type="Proteomes" id="UP000182975"/>
    </source>
</evidence>
<proteinExistence type="predicted"/>
<gene>
    <name evidence="2" type="ORF">SAMN02910314_00708</name>
</gene>
<feature type="transmembrane region" description="Helical" evidence="1">
    <location>
        <begin position="29"/>
        <end position="51"/>
    </location>
</feature>
<keyword evidence="3" id="KW-1185">Reference proteome</keyword>
<evidence type="ECO:0008006" key="4">
    <source>
        <dbReference type="Google" id="ProtNLM"/>
    </source>
</evidence>
<accession>A0A172RX05</accession>
<dbReference type="RefSeq" id="WP_066661218.1">
    <property type="nucleotide sequence ID" value="NZ_CP011402.1"/>
</dbReference>
<reference evidence="3" key="1">
    <citation type="submission" date="2016-10" db="EMBL/GenBank/DDBJ databases">
        <authorList>
            <person name="Varghese N."/>
        </authorList>
    </citation>
    <scope>NUCLEOTIDE SEQUENCE [LARGE SCALE GENOMIC DNA]</scope>
    <source>
        <strain evidence="3">DSM 21843</strain>
    </source>
</reference>
<sequence length="184" mass="20354">MNAIKHWKEFFVMADEREEMEANRINKRAFHLMLALNLILSYFMLSLDTAASMHDLDRTPFLYISPICMALCLIVVVCAMYATIAQTKKGIMGYPKFVNVDTFPASTAVGIAAVGGVGAGIILFVTQILAEIMLVGISEVFWVTDVLIALPLALAVFVGIAVMLYAMYKSARKHQERILADLES</sequence>